<dbReference type="SUPFAM" id="SSF50729">
    <property type="entry name" value="PH domain-like"/>
    <property type="match status" value="1"/>
</dbReference>
<dbReference type="Gene3D" id="2.30.29.50">
    <property type="entry name" value="Bacterial Pleckstrin homology domain"/>
    <property type="match status" value="1"/>
</dbReference>
<name>A0A1E7ESD3_9STRA</name>
<reference evidence="2 3" key="1">
    <citation type="submission" date="2016-09" db="EMBL/GenBank/DDBJ databases">
        <title>Extensive genetic diversity and differential bi-allelic expression allows diatom success in the polar Southern Ocean.</title>
        <authorList>
            <consortium name="DOE Joint Genome Institute"/>
            <person name="Mock T."/>
            <person name="Otillar R.P."/>
            <person name="Strauss J."/>
            <person name="Dupont C."/>
            <person name="Frickenhaus S."/>
            <person name="Maumus F."/>
            <person name="Mcmullan M."/>
            <person name="Sanges R."/>
            <person name="Schmutz J."/>
            <person name="Toseland A."/>
            <person name="Valas R."/>
            <person name="Veluchamy A."/>
            <person name="Ward B.J."/>
            <person name="Allen A."/>
            <person name="Barry K."/>
            <person name="Falciatore A."/>
            <person name="Ferrante M."/>
            <person name="Fortunato A.E."/>
            <person name="Gloeckner G."/>
            <person name="Gruber A."/>
            <person name="Hipkin R."/>
            <person name="Janech M."/>
            <person name="Kroth P."/>
            <person name="Leese F."/>
            <person name="Lindquist E."/>
            <person name="Lyon B.R."/>
            <person name="Martin J."/>
            <person name="Mayer C."/>
            <person name="Parker M."/>
            <person name="Quesneville H."/>
            <person name="Raymond J."/>
            <person name="Uhlig C."/>
            <person name="Valentin K.U."/>
            <person name="Worden A.Z."/>
            <person name="Armbrust E.V."/>
            <person name="Bowler C."/>
            <person name="Green B."/>
            <person name="Moulton V."/>
            <person name="Van Oosterhout C."/>
            <person name="Grigoriev I."/>
        </authorList>
    </citation>
    <scope>NUCLEOTIDE SEQUENCE [LARGE SCALE GENOMIC DNA]</scope>
    <source>
        <strain evidence="2 3">CCMP1102</strain>
    </source>
</reference>
<dbReference type="EMBL" id="KV784378">
    <property type="protein sequence ID" value="OEU08871.1"/>
    <property type="molecule type" value="Genomic_DNA"/>
</dbReference>
<gene>
    <name evidence="2" type="ORF">FRACYDRAFT_220790</name>
</gene>
<dbReference type="InterPro" id="IPR012544">
    <property type="entry name" value="PHb"/>
</dbReference>
<dbReference type="KEGG" id="fcy:FRACYDRAFT_220790"/>
<dbReference type="Proteomes" id="UP000095751">
    <property type="component" value="Unassembled WGS sequence"/>
</dbReference>
<dbReference type="AlphaFoldDB" id="A0A1E7ESD3"/>
<feature type="non-terminal residue" evidence="2">
    <location>
        <position position="120"/>
    </location>
</feature>
<organism evidence="2 3">
    <name type="scientific">Fragilariopsis cylindrus CCMP1102</name>
    <dbReference type="NCBI Taxonomy" id="635003"/>
    <lineage>
        <taxon>Eukaryota</taxon>
        <taxon>Sar</taxon>
        <taxon>Stramenopiles</taxon>
        <taxon>Ochrophyta</taxon>
        <taxon>Bacillariophyta</taxon>
        <taxon>Bacillariophyceae</taxon>
        <taxon>Bacillariophycidae</taxon>
        <taxon>Bacillariales</taxon>
        <taxon>Bacillariaceae</taxon>
        <taxon>Fragilariopsis</taxon>
    </lineage>
</organism>
<evidence type="ECO:0000259" key="1">
    <source>
        <dbReference type="Pfam" id="PF08000"/>
    </source>
</evidence>
<proteinExistence type="predicted"/>
<accession>A0A1E7ESD3</accession>
<protein>
    <recommendedName>
        <fullName evidence="1">Bacterial Pleckstrin homology domain-containing protein</fullName>
    </recommendedName>
</protein>
<evidence type="ECO:0000313" key="2">
    <source>
        <dbReference type="EMBL" id="OEU08871.1"/>
    </source>
</evidence>
<keyword evidence="3" id="KW-1185">Reference proteome</keyword>
<dbReference type="InterPro" id="IPR037063">
    <property type="entry name" value="PHb_sf"/>
</dbReference>
<dbReference type="Pfam" id="PF08000">
    <property type="entry name" value="bPH_1"/>
    <property type="match status" value="1"/>
</dbReference>
<feature type="domain" description="Bacterial Pleckstrin homology" evidence="1">
    <location>
        <begin position="19"/>
        <end position="111"/>
    </location>
</feature>
<dbReference type="OrthoDB" id="50858at2759"/>
<dbReference type="InParanoid" id="A0A1E7ESD3"/>
<sequence>MGILSFFSNNTYGVDPKEEESKIRLEYPYLLLDAEHIELAFKSKGEGGRDKSYFTSHRVLIKDGKGIGSKRKNYLSIPYKAIQAFSVETAGATFLDRDTQLKLWYEGGSQLYPQTIDFAK</sequence>
<evidence type="ECO:0000313" key="3">
    <source>
        <dbReference type="Proteomes" id="UP000095751"/>
    </source>
</evidence>